<dbReference type="Pfam" id="PF10431">
    <property type="entry name" value="ClpB_D2-small"/>
    <property type="match status" value="1"/>
</dbReference>
<dbReference type="CDD" id="cd19497">
    <property type="entry name" value="RecA-like_ClpX"/>
    <property type="match status" value="1"/>
</dbReference>
<dbReference type="InterPro" id="IPR046425">
    <property type="entry name" value="ClpX_bact"/>
</dbReference>
<keyword evidence="5 6" id="KW-0143">Chaperone</keyword>
<protein>
    <recommendedName>
        <fullName evidence="6">ATP-dependent Clp protease ATP-binding subunit ClpX</fullName>
    </recommendedName>
</protein>
<keyword evidence="4 6" id="KW-0067">ATP-binding</keyword>
<dbReference type="PANTHER" id="PTHR48102">
    <property type="entry name" value="ATP-DEPENDENT CLP PROTEASE ATP-BINDING SUBUNIT CLPX-LIKE, MITOCHONDRIAL-RELATED"/>
    <property type="match status" value="1"/>
</dbReference>
<feature type="binding site" evidence="6">
    <location>
        <begin position="158"/>
        <end position="165"/>
    </location>
    <ligand>
        <name>ATP</name>
        <dbReference type="ChEBI" id="CHEBI:30616"/>
    </ligand>
</feature>
<keyword evidence="3 6" id="KW-0862">Zinc</keyword>
<feature type="binding site" evidence="6 7">
    <location>
        <position position="47"/>
    </location>
    <ligand>
        <name>Zn(2+)</name>
        <dbReference type="ChEBI" id="CHEBI:29105"/>
    </ligand>
</feature>
<comment type="similarity">
    <text evidence="6 7">Belongs to the ClpX chaperone family.</text>
</comment>
<dbReference type="EMBL" id="BAAAPF010000091">
    <property type="protein sequence ID" value="GAA2125792.1"/>
    <property type="molecule type" value="Genomic_DNA"/>
</dbReference>
<proteinExistence type="inferred from homology"/>
<feature type="domain" description="ClpX-type ZB" evidence="9">
    <location>
        <begin position="35"/>
        <end position="88"/>
    </location>
</feature>
<dbReference type="InterPro" id="IPR019489">
    <property type="entry name" value="Clp_ATPase_C"/>
</dbReference>
<dbReference type="InterPro" id="IPR027417">
    <property type="entry name" value="P-loop_NTPase"/>
</dbReference>
<dbReference type="GO" id="GO:0005524">
    <property type="term" value="F:ATP binding"/>
    <property type="evidence" value="ECO:0007669"/>
    <property type="project" value="UniProtKB-KW"/>
</dbReference>
<gene>
    <name evidence="6 10" type="primary">clpX</name>
    <name evidence="10" type="ORF">GCM10009802_31400</name>
</gene>
<evidence type="ECO:0000256" key="2">
    <source>
        <dbReference type="ARBA" id="ARBA00022741"/>
    </source>
</evidence>
<evidence type="ECO:0000259" key="9">
    <source>
        <dbReference type="PROSITE" id="PS51902"/>
    </source>
</evidence>
<evidence type="ECO:0000313" key="11">
    <source>
        <dbReference type="Proteomes" id="UP001500443"/>
    </source>
</evidence>
<evidence type="ECO:0000313" key="10">
    <source>
        <dbReference type="EMBL" id="GAA2125792.1"/>
    </source>
</evidence>
<keyword evidence="11" id="KW-1185">Reference proteome</keyword>
<dbReference type="SMART" id="SM00994">
    <property type="entry name" value="zf-C4_ClpX"/>
    <property type="match status" value="1"/>
</dbReference>
<dbReference type="NCBIfam" id="TIGR00382">
    <property type="entry name" value="clpX"/>
    <property type="match status" value="1"/>
</dbReference>
<dbReference type="PROSITE" id="PS51902">
    <property type="entry name" value="CLPX_ZB"/>
    <property type="match status" value="1"/>
</dbReference>
<dbReference type="HAMAP" id="MF_00175">
    <property type="entry name" value="ClpX"/>
    <property type="match status" value="1"/>
</dbReference>
<dbReference type="InterPro" id="IPR003959">
    <property type="entry name" value="ATPase_AAA_core"/>
</dbReference>
<evidence type="ECO:0000256" key="7">
    <source>
        <dbReference type="PROSITE-ProRule" id="PRU01250"/>
    </source>
</evidence>
<keyword evidence="1 6" id="KW-0479">Metal-binding</keyword>
<feature type="region of interest" description="Disordered" evidence="8">
    <location>
        <begin position="444"/>
        <end position="464"/>
    </location>
</feature>
<evidence type="ECO:0000256" key="6">
    <source>
        <dbReference type="HAMAP-Rule" id="MF_00175"/>
    </source>
</evidence>
<comment type="caution">
    <text evidence="10">The sequence shown here is derived from an EMBL/GenBank/DDBJ whole genome shotgun (WGS) entry which is preliminary data.</text>
</comment>
<dbReference type="InterPro" id="IPR059188">
    <property type="entry name" value="Znf_CLPX-like"/>
</dbReference>
<evidence type="ECO:0000256" key="3">
    <source>
        <dbReference type="ARBA" id="ARBA00022833"/>
    </source>
</evidence>
<dbReference type="Pfam" id="PF06689">
    <property type="entry name" value="zf-C4_ClpX"/>
    <property type="match status" value="1"/>
</dbReference>
<keyword evidence="2 6" id="KW-0547">Nucleotide-binding</keyword>
<evidence type="ECO:0000256" key="4">
    <source>
        <dbReference type="ARBA" id="ARBA00022840"/>
    </source>
</evidence>
<dbReference type="InterPro" id="IPR003593">
    <property type="entry name" value="AAA+_ATPase"/>
</dbReference>
<feature type="binding site" evidence="6 7">
    <location>
        <position position="72"/>
    </location>
    <ligand>
        <name>Zn(2+)</name>
        <dbReference type="ChEBI" id="CHEBI:29105"/>
    </ligand>
</feature>
<feature type="binding site" evidence="6 7">
    <location>
        <position position="50"/>
    </location>
    <ligand>
        <name>Zn(2+)</name>
        <dbReference type="ChEBI" id="CHEBI:29105"/>
    </ligand>
</feature>
<name>A0ABN2YFF4_9ACTN</name>
<dbReference type="SUPFAM" id="SSF57716">
    <property type="entry name" value="Glucocorticoid receptor-like (DNA-binding domain)"/>
    <property type="match status" value="1"/>
</dbReference>
<dbReference type="Gene3D" id="3.40.50.300">
    <property type="entry name" value="P-loop containing nucleotide triphosphate hydrolases"/>
    <property type="match status" value="1"/>
</dbReference>
<dbReference type="Pfam" id="PF07724">
    <property type="entry name" value="AAA_2"/>
    <property type="match status" value="1"/>
</dbReference>
<evidence type="ECO:0000256" key="1">
    <source>
        <dbReference type="ARBA" id="ARBA00022723"/>
    </source>
</evidence>
<feature type="region of interest" description="Disordered" evidence="8">
    <location>
        <begin position="1"/>
        <end position="31"/>
    </location>
</feature>
<dbReference type="InterPro" id="IPR038366">
    <property type="entry name" value="Znf_CppX_C4_sf"/>
</dbReference>
<dbReference type="InterPro" id="IPR010603">
    <property type="entry name" value="Znf_CppX_C4"/>
</dbReference>
<evidence type="ECO:0000256" key="5">
    <source>
        <dbReference type="ARBA" id="ARBA00023186"/>
    </source>
</evidence>
<dbReference type="Gene3D" id="1.10.8.60">
    <property type="match status" value="1"/>
</dbReference>
<feature type="compositionally biased region" description="Basic and acidic residues" evidence="8">
    <location>
        <begin position="452"/>
        <end position="464"/>
    </location>
</feature>
<comment type="function">
    <text evidence="6">ATP-dependent specificity component of the Clp protease. It directs the protease to specific substrates. Can perform chaperone functions in the absence of ClpP.</text>
</comment>
<keyword evidence="10" id="KW-0378">Hydrolase</keyword>
<dbReference type="GO" id="GO:0008233">
    <property type="term" value="F:peptidase activity"/>
    <property type="evidence" value="ECO:0007669"/>
    <property type="project" value="UniProtKB-KW"/>
</dbReference>
<accession>A0ABN2YFF4</accession>
<reference evidence="10 11" key="1">
    <citation type="journal article" date="2019" name="Int. J. Syst. Evol. Microbiol.">
        <title>The Global Catalogue of Microorganisms (GCM) 10K type strain sequencing project: providing services to taxonomists for standard genome sequencing and annotation.</title>
        <authorList>
            <consortium name="The Broad Institute Genomics Platform"/>
            <consortium name="The Broad Institute Genome Sequencing Center for Infectious Disease"/>
            <person name="Wu L."/>
            <person name="Ma J."/>
        </authorList>
    </citation>
    <scope>NUCLEOTIDE SEQUENCE [LARGE SCALE GENOMIC DNA]</scope>
    <source>
        <strain evidence="10 11">JCM 15481</strain>
    </source>
</reference>
<feature type="binding site" evidence="6 7">
    <location>
        <position position="69"/>
    </location>
    <ligand>
        <name>Zn(2+)</name>
        <dbReference type="ChEBI" id="CHEBI:29105"/>
    </ligand>
</feature>
<dbReference type="SMART" id="SM01086">
    <property type="entry name" value="ClpB_D2-small"/>
    <property type="match status" value="1"/>
</dbReference>
<dbReference type="GO" id="GO:0006508">
    <property type="term" value="P:proteolysis"/>
    <property type="evidence" value="ECO:0007669"/>
    <property type="project" value="UniProtKB-KW"/>
</dbReference>
<evidence type="ECO:0000256" key="8">
    <source>
        <dbReference type="SAM" id="MobiDB-lite"/>
    </source>
</evidence>
<dbReference type="NCBIfam" id="NF003745">
    <property type="entry name" value="PRK05342.1"/>
    <property type="match status" value="1"/>
</dbReference>
<comment type="subunit">
    <text evidence="6">Component of the ClpX-ClpP complex. Forms a hexameric ring that, in the presence of ATP, binds to fourteen ClpP subunits assembled into a disk-like structure with a central cavity, resembling the structure of eukaryotic proteasomes.</text>
</comment>
<dbReference type="InterPro" id="IPR004487">
    <property type="entry name" value="Clp_protease_ATP-bd_su_ClpX"/>
</dbReference>
<dbReference type="InterPro" id="IPR050052">
    <property type="entry name" value="ATP-dep_Clp_protease_ClpX"/>
</dbReference>
<dbReference type="SMART" id="SM00382">
    <property type="entry name" value="AAA"/>
    <property type="match status" value="1"/>
</dbReference>
<dbReference type="Gene3D" id="6.20.220.10">
    <property type="entry name" value="ClpX chaperone, C4-type zinc finger domain"/>
    <property type="match status" value="1"/>
</dbReference>
<dbReference type="PANTHER" id="PTHR48102:SF7">
    <property type="entry name" value="ATP-DEPENDENT CLP PROTEASE ATP-BINDING SUBUNIT CLPX-LIKE, MITOCHONDRIAL"/>
    <property type="match status" value="1"/>
</dbReference>
<sequence>MGPRGPLGAPGKVPSIRNQVPPPKSGSQAKGKHLVARIGDGGDLLKCSFCGKSQKQVKKLIAGPGVYICDECIDLCNEIIEEELAESSEVRWEELPKPREIYEFLEGYVVGQEAAKKALSVAVYNHYKRVQAGENGTAAQNREDGIELSKSNILLLGPTGSGKTLLAQTLARMLNVPFAIADATALTEAGYVGEDVENILLKLIQAADYDVKKAETGIIYIDEIDKVARKSENPSITRDVSGEGVQQALLKILEGTTASVPPQGGRKHPHQEFIQIDTTNVLFIVGGAFAGLEKLIESRAGAKGIGFGATIRSKRELENEDPFQEVMPEDLVKYGMIPEFIGRLPVITSVHNLDRAALLKILVEPRNALVKQYQRLFELDGVELDFDRPALEAIADQAILRGTGARGLRAIMEEVLQSVMYEVPSRKDVARVVITEEAVHSNVNPTLVPRSRAAEPEQRHQESA</sequence>
<dbReference type="Proteomes" id="UP001500443">
    <property type="component" value="Unassembled WGS sequence"/>
</dbReference>
<dbReference type="SUPFAM" id="SSF52540">
    <property type="entry name" value="P-loop containing nucleoside triphosphate hydrolases"/>
    <property type="match status" value="1"/>
</dbReference>
<organism evidence="10 11">
    <name type="scientific">Streptomyces synnematoformans</name>
    <dbReference type="NCBI Taxonomy" id="415721"/>
    <lineage>
        <taxon>Bacteria</taxon>
        <taxon>Bacillati</taxon>
        <taxon>Actinomycetota</taxon>
        <taxon>Actinomycetes</taxon>
        <taxon>Kitasatosporales</taxon>
        <taxon>Streptomycetaceae</taxon>
        <taxon>Streptomyces</taxon>
    </lineage>
</organism>
<keyword evidence="10" id="KW-0645">Protease</keyword>